<evidence type="ECO:0000313" key="2">
    <source>
        <dbReference type="EMBL" id="CAI7997919.1"/>
    </source>
</evidence>
<feature type="domain" description="Iminophenyl-pyruvate dimer synthase" evidence="1">
    <location>
        <begin position="2"/>
        <end position="41"/>
    </location>
</feature>
<reference evidence="2" key="1">
    <citation type="submission" date="2023-03" db="EMBL/GenBank/DDBJ databases">
        <authorList>
            <person name="Steffen K."/>
            <person name="Cardenas P."/>
        </authorList>
    </citation>
    <scope>NUCLEOTIDE SEQUENCE</scope>
</reference>
<dbReference type="InterPro" id="IPR012347">
    <property type="entry name" value="Ferritin-like"/>
</dbReference>
<dbReference type="Pfam" id="PF12902">
    <property type="entry name" value="Ferritin-like"/>
    <property type="match status" value="1"/>
</dbReference>
<gene>
    <name evidence="2" type="ORF">GBAR_LOCUS2275</name>
</gene>
<dbReference type="EMBL" id="CASHTH010000335">
    <property type="protein sequence ID" value="CAI7997919.1"/>
    <property type="molecule type" value="Genomic_DNA"/>
</dbReference>
<name>A0AA35W6M0_GEOBA</name>
<comment type="caution">
    <text evidence="2">The sequence shown here is derived from an EMBL/GenBank/DDBJ whole genome shotgun (WGS) entry which is preliminary data.</text>
</comment>
<dbReference type="Proteomes" id="UP001174909">
    <property type="component" value="Unassembled WGS sequence"/>
</dbReference>
<evidence type="ECO:0000259" key="1">
    <source>
        <dbReference type="Pfam" id="PF12902"/>
    </source>
</evidence>
<organism evidence="2 3">
    <name type="scientific">Geodia barretti</name>
    <name type="common">Barrett's horny sponge</name>
    <dbReference type="NCBI Taxonomy" id="519541"/>
    <lineage>
        <taxon>Eukaryota</taxon>
        <taxon>Metazoa</taxon>
        <taxon>Porifera</taxon>
        <taxon>Demospongiae</taxon>
        <taxon>Heteroscleromorpha</taxon>
        <taxon>Tetractinellida</taxon>
        <taxon>Astrophorina</taxon>
        <taxon>Geodiidae</taxon>
        <taxon>Geodia</taxon>
    </lineage>
</organism>
<dbReference type="InterPro" id="IPR026820">
    <property type="entry name" value="VioB/RebD_dom"/>
</dbReference>
<dbReference type="PANTHER" id="PTHR34400:SF4">
    <property type="entry name" value="MEMBRANE PROTEIN"/>
    <property type="match status" value="1"/>
</dbReference>
<sequence>MESALLAIGEIVEQGEGAHMESPVDESTKQYAHFFRFEEIFCENKLERLPDGEGYAYTGDPIPYNPNGVWNMKDNLAISDIEKGTVCHTQARAFHNVYKTLLCVLQDTFDGHPEKMDEAMKLMEVLKVHAKRAIWTPLNSLTSRPPEDGEVMCGPIWDYEWEE</sequence>
<accession>A0AA35W6M0</accession>
<keyword evidence="3" id="KW-1185">Reference proteome</keyword>
<dbReference type="Gene3D" id="1.20.1260.10">
    <property type="match status" value="1"/>
</dbReference>
<proteinExistence type="predicted"/>
<protein>
    <recommendedName>
        <fullName evidence="1">Iminophenyl-pyruvate dimer synthase domain-containing protein</fullName>
    </recommendedName>
</protein>
<dbReference type="PANTHER" id="PTHR34400">
    <property type="match status" value="1"/>
</dbReference>
<evidence type="ECO:0000313" key="3">
    <source>
        <dbReference type="Proteomes" id="UP001174909"/>
    </source>
</evidence>
<dbReference type="AlphaFoldDB" id="A0AA35W6M0"/>